<evidence type="ECO:0000313" key="3">
    <source>
        <dbReference type="Proteomes" id="UP001465976"/>
    </source>
</evidence>
<reference evidence="2 3" key="1">
    <citation type="submission" date="2024-02" db="EMBL/GenBank/DDBJ databases">
        <title>A draft genome for the cacao thread blight pathogen Marasmius crinis-equi.</title>
        <authorList>
            <person name="Cohen S.P."/>
            <person name="Baruah I.K."/>
            <person name="Amoako-Attah I."/>
            <person name="Bukari Y."/>
            <person name="Meinhardt L.W."/>
            <person name="Bailey B.A."/>
        </authorList>
    </citation>
    <scope>NUCLEOTIDE SEQUENCE [LARGE SCALE GENOMIC DNA]</scope>
    <source>
        <strain evidence="2 3">GH-76</strain>
    </source>
</reference>
<feature type="compositionally biased region" description="Basic and acidic residues" evidence="1">
    <location>
        <begin position="1"/>
        <end position="14"/>
    </location>
</feature>
<dbReference type="EMBL" id="JBAHYK010002127">
    <property type="protein sequence ID" value="KAL0565772.1"/>
    <property type="molecule type" value="Genomic_DNA"/>
</dbReference>
<organism evidence="2 3">
    <name type="scientific">Marasmius crinis-equi</name>
    <dbReference type="NCBI Taxonomy" id="585013"/>
    <lineage>
        <taxon>Eukaryota</taxon>
        <taxon>Fungi</taxon>
        <taxon>Dikarya</taxon>
        <taxon>Basidiomycota</taxon>
        <taxon>Agaricomycotina</taxon>
        <taxon>Agaricomycetes</taxon>
        <taxon>Agaricomycetidae</taxon>
        <taxon>Agaricales</taxon>
        <taxon>Marasmiineae</taxon>
        <taxon>Marasmiaceae</taxon>
        <taxon>Marasmius</taxon>
    </lineage>
</organism>
<accession>A0ABR3ES91</accession>
<feature type="region of interest" description="Disordered" evidence="1">
    <location>
        <begin position="1"/>
        <end position="31"/>
    </location>
</feature>
<dbReference type="Proteomes" id="UP001465976">
    <property type="component" value="Unassembled WGS sequence"/>
</dbReference>
<proteinExistence type="predicted"/>
<evidence type="ECO:0000313" key="2">
    <source>
        <dbReference type="EMBL" id="KAL0565772.1"/>
    </source>
</evidence>
<gene>
    <name evidence="2" type="ORF">V5O48_016248</name>
</gene>
<evidence type="ECO:0000256" key="1">
    <source>
        <dbReference type="SAM" id="MobiDB-lite"/>
    </source>
</evidence>
<protein>
    <submittedName>
        <fullName evidence="2">Uncharacterized protein</fullName>
    </submittedName>
</protein>
<keyword evidence="3" id="KW-1185">Reference proteome</keyword>
<name>A0ABR3ES91_9AGAR</name>
<comment type="caution">
    <text evidence="2">The sequence shown here is derived from an EMBL/GenBank/DDBJ whole genome shotgun (WGS) entry which is preliminary data.</text>
</comment>
<sequence>MLDKKRKRTDDAEAARPTTLTISREADEQDDMEQLLRTLKSERNELETEANALKETNERLEIEERSLQKTVSELEQRVIELDEEHERLLALSSVTNRSDKMKHDLVQKRLREAMDRIHYLENQVNEGNVEVAEFVLESSTGANTPTLPLTPFSDSLETDELEENVMLPPSPSMSSQAQSAVPHLESEEGADWTGEILLPSGSSPMLSDYKPVDEDTDNTGAGEFGTNIEDRHDQVDEAPADNPVSFPADEPVPQWFQSGFNYVNVVMEWDYSELVRLWIVIEGLKGWRTPLKGLTARFRPQEVSNFMSKGRMRWEYGPQIGGSFVCDFSSRVQEWWNFLLKTSGSEWRSLNKCGINGWCLLLICMKWWALGMMEMEDGAEKRGQEKAWLSTLRDMNKAAGELVDYLESRDGVVMV</sequence>